<reference evidence="2" key="1">
    <citation type="submission" date="2017-02" db="EMBL/GenBank/DDBJ databases">
        <authorList>
            <person name="Daims H."/>
        </authorList>
    </citation>
    <scope>NUCLEOTIDE SEQUENCE [LARGE SCALE GENOMIC DNA]</scope>
</reference>
<evidence type="ECO:0000313" key="2">
    <source>
        <dbReference type="Proteomes" id="UP000195442"/>
    </source>
</evidence>
<dbReference type="AlphaFoldDB" id="A0A1R4H0G7"/>
<evidence type="ECO:0000313" key="1">
    <source>
        <dbReference type="EMBL" id="SJM89738.1"/>
    </source>
</evidence>
<sequence length="55" mass="6642">MNYDSDCLVVKNNLQPVRYFVTLTALLINPHTKKIEICRNFFTLKVAWQLFVYRY</sequence>
<dbReference type="EMBL" id="FUKJ01000036">
    <property type="protein sequence ID" value="SJM89738.1"/>
    <property type="molecule type" value="Genomic_DNA"/>
</dbReference>
<protein>
    <submittedName>
        <fullName evidence="1">Uncharacterized protein</fullName>
    </submittedName>
</protein>
<organism evidence="1 2">
    <name type="scientific">Crenothrix polyspora</name>
    <dbReference type="NCBI Taxonomy" id="360316"/>
    <lineage>
        <taxon>Bacteria</taxon>
        <taxon>Pseudomonadati</taxon>
        <taxon>Pseudomonadota</taxon>
        <taxon>Gammaproteobacteria</taxon>
        <taxon>Methylococcales</taxon>
        <taxon>Crenotrichaceae</taxon>
        <taxon>Crenothrix</taxon>
    </lineage>
</organism>
<name>A0A1R4H0G7_9GAMM</name>
<keyword evidence="2" id="KW-1185">Reference proteome</keyword>
<proteinExistence type="predicted"/>
<gene>
    <name evidence="1" type="ORF">CRENPOLYSF2_1300004</name>
</gene>
<dbReference type="Proteomes" id="UP000195442">
    <property type="component" value="Unassembled WGS sequence"/>
</dbReference>
<accession>A0A1R4H0G7</accession>